<evidence type="ECO:0000256" key="1">
    <source>
        <dbReference type="SAM" id="MobiDB-lite"/>
    </source>
</evidence>
<proteinExistence type="predicted"/>
<protein>
    <submittedName>
        <fullName evidence="2">Uncharacterized protein</fullName>
    </submittedName>
</protein>
<comment type="caution">
    <text evidence="2">The sequence shown here is derived from an EMBL/GenBank/DDBJ whole genome shotgun (WGS) entry which is preliminary data.</text>
</comment>
<sequence length="193" mass="21113">MKGHCVAPIYSNGETKTLAVPPLLEVALVQRSWDLVQRPIAVFQDTRYLQFSATETDGAIVMPELAALGRDAVRSLRIDVKFGRGVIERADGLYDEIPPRIGADGSETYVFEGASPDGDDPTASPATVSITLSPRPVQMRPADTKMPAEEVDEAPSHSRAPRRPPSWSPRRPRRGPPRPLTRWKAPSPTVTLP</sequence>
<evidence type="ECO:0000313" key="2">
    <source>
        <dbReference type="EMBL" id="TWB67761.1"/>
    </source>
</evidence>
<name>A0A560J989_9PROT</name>
<reference evidence="2 3" key="1">
    <citation type="submission" date="2019-06" db="EMBL/GenBank/DDBJ databases">
        <title>Genomic Encyclopedia of Type Strains, Phase IV (KMG-V): Genome sequencing to study the core and pangenomes of soil and plant-associated prokaryotes.</title>
        <authorList>
            <person name="Whitman W."/>
        </authorList>
    </citation>
    <scope>NUCLEOTIDE SEQUENCE [LARGE SCALE GENOMIC DNA]</scope>
    <source>
        <strain evidence="2 3">BR 12005</strain>
    </source>
</reference>
<organism evidence="2 3">
    <name type="scientific">Nitrospirillum amazonense</name>
    <dbReference type="NCBI Taxonomy" id="28077"/>
    <lineage>
        <taxon>Bacteria</taxon>
        <taxon>Pseudomonadati</taxon>
        <taxon>Pseudomonadota</taxon>
        <taxon>Alphaproteobacteria</taxon>
        <taxon>Rhodospirillales</taxon>
        <taxon>Azospirillaceae</taxon>
        <taxon>Nitrospirillum</taxon>
    </lineage>
</organism>
<dbReference type="AlphaFoldDB" id="A0A560J989"/>
<dbReference type="EMBL" id="VITV01000013">
    <property type="protein sequence ID" value="TWB67761.1"/>
    <property type="molecule type" value="Genomic_DNA"/>
</dbReference>
<gene>
    <name evidence="2" type="ORF">FBZ87_1133</name>
</gene>
<feature type="region of interest" description="Disordered" evidence="1">
    <location>
        <begin position="105"/>
        <end position="193"/>
    </location>
</feature>
<evidence type="ECO:0000313" key="3">
    <source>
        <dbReference type="Proteomes" id="UP000320516"/>
    </source>
</evidence>
<accession>A0A560J989</accession>
<dbReference type="Proteomes" id="UP000320516">
    <property type="component" value="Unassembled WGS sequence"/>
</dbReference>